<dbReference type="Proteomes" id="UP000053615">
    <property type="component" value="Unassembled WGS sequence"/>
</dbReference>
<sequence length="50" mass="5625">LITIISINKNIPYNSHGCLSLLPITLPTHDAPLRLYVGTHRKDDIGMRQN</sequence>
<accession>A0A091KE94</accession>
<organism evidence="1 2">
    <name type="scientific">Colius striatus</name>
    <name type="common">Speckled mousebird</name>
    <dbReference type="NCBI Taxonomy" id="57412"/>
    <lineage>
        <taxon>Eukaryota</taxon>
        <taxon>Metazoa</taxon>
        <taxon>Chordata</taxon>
        <taxon>Craniata</taxon>
        <taxon>Vertebrata</taxon>
        <taxon>Euteleostomi</taxon>
        <taxon>Archelosauria</taxon>
        <taxon>Archosauria</taxon>
        <taxon>Dinosauria</taxon>
        <taxon>Saurischia</taxon>
        <taxon>Theropoda</taxon>
        <taxon>Coelurosauria</taxon>
        <taxon>Aves</taxon>
        <taxon>Neognathae</taxon>
        <taxon>Neoaves</taxon>
        <taxon>Telluraves</taxon>
        <taxon>Coraciimorphae</taxon>
        <taxon>Coliiformes</taxon>
        <taxon>Coliidae</taxon>
        <taxon>Colius</taxon>
    </lineage>
</organism>
<gene>
    <name evidence="1" type="ORF">N325_12511</name>
</gene>
<name>A0A091KE94_COLST</name>
<feature type="non-terminal residue" evidence="1">
    <location>
        <position position="1"/>
    </location>
</feature>
<evidence type="ECO:0000313" key="2">
    <source>
        <dbReference type="Proteomes" id="UP000053615"/>
    </source>
</evidence>
<reference evidence="1 2" key="1">
    <citation type="submission" date="2014-04" db="EMBL/GenBank/DDBJ databases">
        <title>Genome evolution of avian class.</title>
        <authorList>
            <person name="Zhang G."/>
            <person name="Li C."/>
        </authorList>
    </citation>
    <scope>NUCLEOTIDE SEQUENCE [LARGE SCALE GENOMIC DNA]</scope>
    <source>
        <strain evidence="1">BGI_N325</strain>
    </source>
</reference>
<protein>
    <submittedName>
        <fullName evidence="1">Uncharacterized protein</fullName>
    </submittedName>
</protein>
<feature type="non-terminal residue" evidence="1">
    <location>
        <position position="50"/>
    </location>
</feature>
<evidence type="ECO:0000313" key="1">
    <source>
        <dbReference type="EMBL" id="KFP34403.1"/>
    </source>
</evidence>
<dbReference type="EMBL" id="KK553283">
    <property type="protein sequence ID" value="KFP34403.1"/>
    <property type="molecule type" value="Genomic_DNA"/>
</dbReference>
<keyword evidence="2" id="KW-1185">Reference proteome</keyword>
<proteinExistence type="predicted"/>
<dbReference type="AlphaFoldDB" id="A0A091KE94"/>